<keyword evidence="3" id="KW-0285">Flavoprotein</keyword>
<dbReference type="SUPFAM" id="SSF52218">
    <property type="entry name" value="Flavoproteins"/>
    <property type="match status" value="1"/>
</dbReference>
<dbReference type="EMBL" id="JADPMV010000002">
    <property type="protein sequence ID" value="MBS7663333.1"/>
    <property type="molecule type" value="Genomic_DNA"/>
</dbReference>
<evidence type="ECO:0000313" key="6">
    <source>
        <dbReference type="EMBL" id="MBS7663333.1"/>
    </source>
</evidence>
<evidence type="ECO:0000256" key="2">
    <source>
        <dbReference type="ARBA" id="ARBA00006961"/>
    </source>
</evidence>
<dbReference type="PROSITE" id="PS00201">
    <property type="entry name" value="FLAVODOXIN"/>
    <property type="match status" value="1"/>
</dbReference>
<evidence type="ECO:0000256" key="1">
    <source>
        <dbReference type="ARBA" id="ARBA00001917"/>
    </source>
</evidence>
<dbReference type="InterPro" id="IPR005025">
    <property type="entry name" value="FMN_Rdtase-like_dom"/>
</dbReference>
<dbReference type="GO" id="GO:0003955">
    <property type="term" value="F:NAD(P)H dehydrogenase (quinone) activity"/>
    <property type="evidence" value="ECO:0007669"/>
    <property type="project" value="UniProtKB-EC"/>
</dbReference>
<evidence type="ECO:0000313" key="7">
    <source>
        <dbReference type="Proteomes" id="UP001196601"/>
    </source>
</evidence>
<reference evidence="6 7" key="1">
    <citation type="journal article" date="2021" name="Syst. Appl. Microbiol.">
        <title>Pseudomonas lalucatii sp. nov. isolated from Vallgornera, a karstic cave in Mallorca, Western Mediterranean.</title>
        <authorList>
            <person name="Busquets A."/>
            <person name="Mulet M."/>
            <person name="Gomila M."/>
            <person name="Garcia-Valdes E."/>
        </authorList>
    </citation>
    <scope>NUCLEOTIDE SEQUENCE [LARGE SCALE GENOMIC DNA]</scope>
    <source>
        <strain evidence="6 7">R1b54</strain>
    </source>
</reference>
<evidence type="ECO:0000256" key="4">
    <source>
        <dbReference type="ARBA" id="ARBA00022643"/>
    </source>
</evidence>
<evidence type="ECO:0000259" key="5">
    <source>
        <dbReference type="PROSITE" id="PS50902"/>
    </source>
</evidence>
<dbReference type="PANTHER" id="PTHR30546">
    <property type="entry name" value="FLAVODOXIN-RELATED PROTEIN WRBA-RELATED"/>
    <property type="match status" value="1"/>
</dbReference>
<dbReference type="InterPro" id="IPR008254">
    <property type="entry name" value="Flavodoxin/NO_synth"/>
</dbReference>
<dbReference type="RefSeq" id="WP_213640731.1">
    <property type="nucleotide sequence ID" value="NZ_JADPMV010000002.1"/>
</dbReference>
<comment type="similarity">
    <text evidence="2">Belongs to the WrbA family.</text>
</comment>
<dbReference type="PROSITE" id="PS50902">
    <property type="entry name" value="FLAVODOXIN_LIKE"/>
    <property type="match status" value="1"/>
</dbReference>
<dbReference type="NCBIfam" id="NF002999">
    <property type="entry name" value="PRK03767.1"/>
    <property type="match status" value="1"/>
</dbReference>
<dbReference type="InterPro" id="IPR010089">
    <property type="entry name" value="Flavoprotein_WrbA-like"/>
</dbReference>
<dbReference type="Proteomes" id="UP001196601">
    <property type="component" value="Unassembled WGS sequence"/>
</dbReference>
<gene>
    <name evidence="6" type="primary">wrbA</name>
    <name evidence="6" type="ORF">I0D00_15495</name>
</gene>
<keyword evidence="7" id="KW-1185">Reference proteome</keyword>
<keyword evidence="4" id="KW-0288">FMN</keyword>
<organism evidence="6 7">
    <name type="scientific">Pseudomonas lalucatii</name>
    <dbReference type="NCBI Taxonomy" id="1424203"/>
    <lineage>
        <taxon>Bacteria</taxon>
        <taxon>Pseudomonadati</taxon>
        <taxon>Pseudomonadota</taxon>
        <taxon>Gammaproteobacteria</taxon>
        <taxon>Pseudomonadales</taxon>
        <taxon>Pseudomonadaceae</taxon>
        <taxon>Pseudomonas</taxon>
    </lineage>
</organism>
<proteinExistence type="inferred from homology"/>
<name>A0ABS5Q4V6_9PSED</name>
<dbReference type="Gene3D" id="3.40.50.360">
    <property type="match status" value="1"/>
</dbReference>
<dbReference type="InterPro" id="IPR001226">
    <property type="entry name" value="Flavodoxin_CS"/>
</dbReference>
<dbReference type="InterPro" id="IPR029039">
    <property type="entry name" value="Flavoprotein-like_sf"/>
</dbReference>
<feature type="domain" description="Flavodoxin-like" evidence="5">
    <location>
        <begin position="6"/>
        <end position="189"/>
    </location>
</feature>
<keyword evidence="6" id="KW-0560">Oxidoreductase</keyword>
<comment type="cofactor">
    <cofactor evidence="1">
        <name>FMN</name>
        <dbReference type="ChEBI" id="CHEBI:58210"/>
    </cofactor>
</comment>
<comment type="caution">
    <text evidence="6">The sequence shown here is derived from an EMBL/GenBank/DDBJ whole genome shotgun (WGS) entry which is preliminary data.</text>
</comment>
<evidence type="ECO:0000256" key="3">
    <source>
        <dbReference type="ARBA" id="ARBA00022630"/>
    </source>
</evidence>
<protein>
    <submittedName>
        <fullName evidence="6">NAD(P)H:quinone oxidoreductase</fullName>
        <ecNumber evidence="6">1.6.5.2</ecNumber>
    </submittedName>
</protein>
<sequence>MNPPYILVLYYSRHGATAEMARQIARGVEMSGLEARLRTVAPVSTECEAVAPDIPDEGALYVSLDDLKHCAGLALGSPTRFGNMAAPLKYFLDGTSSLWLSGGLVGRPAGVFTSTASLHGGQETTLLSMLLPLMHHGMLITGLPYSESALLETRGGGTPYGPSHHAGADGKRALDEHEIALCRALGQRLGRIAQKLEGTRG</sequence>
<dbReference type="NCBIfam" id="TIGR01755">
    <property type="entry name" value="flav_wrbA"/>
    <property type="match status" value="1"/>
</dbReference>
<dbReference type="PANTHER" id="PTHR30546:SF23">
    <property type="entry name" value="FLAVOPROTEIN-LIKE PROTEIN YCP4-RELATED"/>
    <property type="match status" value="1"/>
</dbReference>
<dbReference type="EC" id="1.6.5.2" evidence="6"/>
<dbReference type="Pfam" id="PF03358">
    <property type="entry name" value="FMN_red"/>
    <property type="match status" value="1"/>
</dbReference>
<accession>A0ABS5Q4V6</accession>